<accession>A0AA37XDM3</accession>
<protein>
    <submittedName>
        <fullName evidence="1">Uncharacterized protein</fullName>
    </submittedName>
</protein>
<sequence>MEIPATDRLLHAHGFATDTPAHLRALTGDDAAAREAAVDHLATSVIHEGTPWPATGPVAAYVAHLVETRATDEDVHEALLDFLAEVADAVEIAEEDGGETQQRADLAELGRDLDAELALVHSAKDLELQFVDEEFADLVLTHAYLGVLSAAPSVRRALGN</sequence>
<evidence type="ECO:0000313" key="2">
    <source>
        <dbReference type="Proteomes" id="UP001157161"/>
    </source>
</evidence>
<reference evidence="1" key="1">
    <citation type="journal article" date="2014" name="Int. J. Syst. Evol. Microbiol.">
        <title>Complete genome sequence of Corynebacterium casei LMG S-19264T (=DSM 44701T), isolated from a smear-ripened cheese.</title>
        <authorList>
            <consortium name="US DOE Joint Genome Institute (JGI-PGF)"/>
            <person name="Walter F."/>
            <person name="Albersmeier A."/>
            <person name="Kalinowski J."/>
            <person name="Ruckert C."/>
        </authorList>
    </citation>
    <scope>NUCLEOTIDE SEQUENCE</scope>
    <source>
        <strain evidence="1">NBRC 112290</strain>
    </source>
</reference>
<organism evidence="1 2">
    <name type="scientific">Litorihabitans aurantiacus</name>
    <dbReference type="NCBI Taxonomy" id="1930061"/>
    <lineage>
        <taxon>Bacteria</taxon>
        <taxon>Bacillati</taxon>
        <taxon>Actinomycetota</taxon>
        <taxon>Actinomycetes</taxon>
        <taxon>Micrococcales</taxon>
        <taxon>Beutenbergiaceae</taxon>
        <taxon>Litorihabitans</taxon>
    </lineage>
</organism>
<gene>
    <name evidence="1" type="ORF">GCM10025875_00990</name>
</gene>
<dbReference type="RefSeq" id="WP_284248552.1">
    <property type="nucleotide sequence ID" value="NZ_BSUM01000001.1"/>
</dbReference>
<name>A0AA37XDM3_9MICO</name>
<comment type="caution">
    <text evidence="1">The sequence shown here is derived from an EMBL/GenBank/DDBJ whole genome shotgun (WGS) entry which is preliminary data.</text>
</comment>
<evidence type="ECO:0000313" key="1">
    <source>
        <dbReference type="EMBL" id="GMA30107.1"/>
    </source>
</evidence>
<reference evidence="1" key="2">
    <citation type="submission" date="2023-02" db="EMBL/GenBank/DDBJ databases">
        <authorList>
            <person name="Sun Q."/>
            <person name="Mori K."/>
        </authorList>
    </citation>
    <scope>NUCLEOTIDE SEQUENCE</scope>
    <source>
        <strain evidence="1">NBRC 112290</strain>
    </source>
</reference>
<dbReference type="EMBL" id="BSUM01000001">
    <property type="protein sequence ID" value="GMA30107.1"/>
    <property type="molecule type" value="Genomic_DNA"/>
</dbReference>
<keyword evidence="2" id="KW-1185">Reference proteome</keyword>
<dbReference type="AlphaFoldDB" id="A0AA37XDM3"/>
<dbReference type="Proteomes" id="UP001157161">
    <property type="component" value="Unassembled WGS sequence"/>
</dbReference>
<proteinExistence type="predicted"/>